<dbReference type="Proteomes" id="UP000064921">
    <property type="component" value="Chromosome"/>
</dbReference>
<reference evidence="1 2" key="1">
    <citation type="submission" date="2015-10" db="EMBL/GenBank/DDBJ databases">
        <title>The world's first case of liver abscess caused by Pannonibacter phragmitetus.</title>
        <authorList>
            <person name="Ming D."/>
            <person name="Wang M."/>
            <person name="Zhou Y."/>
            <person name="Jiang T."/>
            <person name="Hu S."/>
        </authorList>
    </citation>
    <scope>NUCLEOTIDE SEQUENCE [LARGE SCALE GENOMIC DNA]</scope>
    <source>
        <strain evidence="1 2">31801</strain>
    </source>
</reference>
<accession>A0A0U3PKI8</accession>
<evidence type="ECO:0000313" key="2">
    <source>
        <dbReference type="Proteomes" id="UP000064921"/>
    </source>
</evidence>
<name>A0A0U3PKI8_9HYPH</name>
<sequence>MSAAEFEDFARFLGFSGVELEAVKVGKGLVTAPCPWCGSSHRHGAGEGWRVAGCSSAFAIKMRPGQYRLMPREGAEFSSVKAAQRSFAPLSAVNLLARLHPAERHFAPLMRAVIAAALDVRKCSRSPWRVQMIDFHCDGLGRVEISAPGSWFWMPAEEGGGRSIQHSGGLLGLLASLAGSSGGLYAAELLEAFTGFRVSGLSRAALRDFFDRHTGTPLPVVAGLRPQALWALSKSPHAAALHPLMRELLEALFPRGEASETSFFYCNSRAGVRFSVLRGGRWVGRFDLGGARVRAHGRDLLSLLGLVSGVEGGWWAERILTTSLGLDLPGEERGRLAQGLTEVISPAFYAREGGAE</sequence>
<dbReference type="RefSeq" id="WP_058900193.1">
    <property type="nucleotide sequence ID" value="NZ_CP013068.1"/>
</dbReference>
<organism evidence="1 2">
    <name type="scientific">Pannonibacter phragmitetus</name>
    <dbReference type="NCBI Taxonomy" id="121719"/>
    <lineage>
        <taxon>Bacteria</taxon>
        <taxon>Pseudomonadati</taxon>
        <taxon>Pseudomonadota</taxon>
        <taxon>Alphaproteobacteria</taxon>
        <taxon>Hyphomicrobiales</taxon>
        <taxon>Stappiaceae</taxon>
        <taxon>Pannonibacter</taxon>
    </lineage>
</organism>
<dbReference type="EMBL" id="CP013068">
    <property type="protein sequence ID" value="ALV29347.1"/>
    <property type="molecule type" value="Genomic_DNA"/>
</dbReference>
<gene>
    <name evidence="1" type="ORF">APZ00_21790</name>
</gene>
<keyword evidence="2" id="KW-1185">Reference proteome</keyword>
<evidence type="ECO:0000313" key="1">
    <source>
        <dbReference type="EMBL" id="ALV29347.1"/>
    </source>
</evidence>
<dbReference type="STRING" id="121719.APZ00_21790"/>
<protein>
    <submittedName>
        <fullName evidence="1">Uncharacterized protein</fullName>
    </submittedName>
</protein>
<proteinExistence type="predicted"/>
<dbReference type="AlphaFoldDB" id="A0A0U3PKI8"/>
<dbReference type="KEGG" id="pphr:APZ00_21790"/>